<dbReference type="AlphaFoldDB" id="A0A1D9MFF0"/>
<dbReference type="GO" id="GO:0004252">
    <property type="term" value="F:serine-type endopeptidase activity"/>
    <property type="evidence" value="ECO:0007669"/>
    <property type="project" value="InterPro"/>
</dbReference>
<evidence type="ECO:0000313" key="4">
    <source>
        <dbReference type="Proteomes" id="UP000176562"/>
    </source>
</evidence>
<protein>
    <submittedName>
        <fullName evidence="3">S26 family signal peptidase</fullName>
    </submittedName>
</protein>
<gene>
    <name evidence="3" type="ORF">LPB142_15670</name>
</gene>
<dbReference type="InterPro" id="IPR036286">
    <property type="entry name" value="LexA/Signal_pep-like_sf"/>
</dbReference>
<feature type="domain" description="Peptidase S26" evidence="2">
    <location>
        <begin position="7"/>
        <end position="165"/>
    </location>
</feature>
<organism evidence="3 4">
    <name type="scientific">Rhodobacter xanthinilyticus</name>
    <dbReference type="NCBI Taxonomy" id="1850250"/>
    <lineage>
        <taxon>Bacteria</taxon>
        <taxon>Pseudomonadati</taxon>
        <taxon>Pseudomonadota</taxon>
        <taxon>Alphaproteobacteria</taxon>
        <taxon>Rhodobacterales</taxon>
        <taxon>Rhodobacter group</taxon>
        <taxon>Rhodobacter</taxon>
    </lineage>
</organism>
<name>A0A1D9MFF0_9RHOB</name>
<dbReference type="RefSeq" id="WP_071166930.1">
    <property type="nucleotide sequence ID" value="NZ_CP017781.1"/>
</dbReference>
<feature type="chain" id="PRO_5009443613" evidence="1">
    <location>
        <begin position="19"/>
        <end position="181"/>
    </location>
</feature>
<dbReference type="EMBL" id="CP017781">
    <property type="protein sequence ID" value="AOZ70594.1"/>
    <property type="molecule type" value="Genomic_DNA"/>
</dbReference>
<evidence type="ECO:0000313" key="3">
    <source>
        <dbReference type="EMBL" id="AOZ70594.1"/>
    </source>
</evidence>
<dbReference type="Gene3D" id="2.10.109.10">
    <property type="entry name" value="Umud Fragment, subunit A"/>
    <property type="match status" value="1"/>
</dbReference>
<accession>A0A1D9MFF0</accession>
<dbReference type="SUPFAM" id="SSF51306">
    <property type="entry name" value="LexA/Signal peptidase"/>
    <property type="match status" value="1"/>
</dbReference>
<reference evidence="3 4" key="1">
    <citation type="submission" date="2016-10" db="EMBL/GenBank/DDBJ databases">
        <title>Rhodobacter sp. LPB0142, isolated from sea water.</title>
        <authorList>
            <person name="Kim E."/>
            <person name="Yi H."/>
        </authorList>
    </citation>
    <scope>NUCLEOTIDE SEQUENCE [LARGE SCALE GENOMIC DNA]</scope>
    <source>
        <strain evidence="3 4">LPB0142</strain>
    </source>
</reference>
<keyword evidence="4" id="KW-1185">Reference proteome</keyword>
<keyword evidence="1" id="KW-0732">Signal</keyword>
<dbReference type="GO" id="GO:0006465">
    <property type="term" value="P:signal peptide processing"/>
    <property type="evidence" value="ECO:0007669"/>
    <property type="project" value="InterPro"/>
</dbReference>
<evidence type="ECO:0000259" key="2">
    <source>
        <dbReference type="Pfam" id="PF10502"/>
    </source>
</evidence>
<feature type="signal peptide" evidence="1">
    <location>
        <begin position="1"/>
        <end position="18"/>
    </location>
</feature>
<evidence type="ECO:0000256" key="1">
    <source>
        <dbReference type="SAM" id="SignalP"/>
    </source>
</evidence>
<dbReference type="InterPro" id="IPR019533">
    <property type="entry name" value="Peptidase_S26"/>
</dbReference>
<proteinExistence type="predicted"/>
<sequence>MKRPVILLLAAMGLASLAAPSVAVLPAWLIWNASASVPLGLYWVERPTGLEVGDLVAVIPPAPLAAFMVTRGYIGADVPLLKHVAGLPGQRICRTGATITVDDIVLGEALPRDRLGRDLPDWQGCHLLQDGEIFLMNREVRESLDGRYFGPLPADAVIGMARPIWVASDAAEPRDGRFIHP</sequence>
<dbReference type="Proteomes" id="UP000176562">
    <property type="component" value="Chromosome"/>
</dbReference>
<dbReference type="KEGG" id="rhp:LPB142_15670"/>
<dbReference type="STRING" id="1850250.LPB142_15670"/>
<dbReference type="Pfam" id="PF10502">
    <property type="entry name" value="Peptidase_S26"/>
    <property type="match status" value="1"/>
</dbReference>